<dbReference type="GO" id="GO:0008237">
    <property type="term" value="F:metallopeptidase activity"/>
    <property type="evidence" value="ECO:0007669"/>
    <property type="project" value="UniProtKB-KW"/>
</dbReference>
<feature type="chain" id="PRO_5046664604" evidence="7">
    <location>
        <begin position="27"/>
        <end position="366"/>
    </location>
</feature>
<accession>A0ABT5EWL8</accession>
<protein>
    <submittedName>
        <fullName evidence="9">Matrixin family metalloprotease</fullName>
        <ecNumber evidence="9">3.4.24.-</ecNumber>
    </submittedName>
</protein>
<dbReference type="RefSeq" id="WP_271924490.1">
    <property type="nucleotide sequence ID" value="NZ_JAQNDO010000001.1"/>
</dbReference>
<dbReference type="Gene3D" id="3.40.390.10">
    <property type="entry name" value="Collagenase (Catalytic Domain)"/>
    <property type="match status" value="1"/>
</dbReference>
<evidence type="ECO:0000256" key="1">
    <source>
        <dbReference type="ARBA" id="ARBA00022670"/>
    </source>
</evidence>
<sequence length="366" mass="38305">MKTLRKAALLAAFAAGILSAPTEARAWTGLEGPPYPVWGILPVKFYVNASTFPPEIAATAQQRLVDGFGAWAAPECTDFATQLLGDLPDGTWNSNDNKNVLMWINRPDNWPLELGPVDSVIGVTLPVWSPDGDGNQIISDADIVFNNVGFCWYDTATNPNGNCMGGSPVDTLSIATHEQGHFLGLGHTDVTGSTMEPFYDGGNAIASIEQDDIDGVCTLYPPGSGIPSCSACTVNAAKTECKALATGCNGQCIGIYNCEISCPVAKTPADYKACLDACKMQFPDGVEAYEAYAGCLCNLCSKSCPIECPGGSGAGGGGWEEEEPEGPRIEDPGGCGCSVEGKHGKVGALAALGLGLAAITRRRRRR</sequence>
<evidence type="ECO:0000256" key="6">
    <source>
        <dbReference type="SAM" id="MobiDB-lite"/>
    </source>
</evidence>
<dbReference type="InterPro" id="IPR024038">
    <property type="entry name" value="MYXO-CTERM"/>
</dbReference>
<evidence type="ECO:0000256" key="5">
    <source>
        <dbReference type="ARBA" id="ARBA00023049"/>
    </source>
</evidence>
<comment type="caution">
    <text evidence="9">The sequence shown here is derived from an EMBL/GenBank/DDBJ whole genome shotgun (WGS) entry which is preliminary data.</text>
</comment>
<keyword evidence="2" id="KW-0479">Metal-binding</keyword>
<evidence type="ECO:0000256" key="3">
    <source>
        <dbReference type="ARBA" id="ARBA00022801"/>
    </source>
</evidence>
<proteinExistence type="predicted"/>
<evidence type="ECO:0000313" key="10">
    <source>
        <dbReference type="Proteomes" id="UP001221411"/>
    </source>
</evidence>
<dbReference type="Pfam" id="PF00413">
    <property type="entry name" value="Peptidase_M10"/>
    <property type="match status" value="1"/>
</dbReference>
<keyword evidence="1" id="KW-0645">Protease</keyword>
<dbReference type="InterPro" id="IPR024079">
    <property type="entry name" value="MetalloPept_cat_dom_sf"/>
</dbReference>
<feature type="signal peptide" evidence="7">
    <location>
        <begin position="1"/>
        <end position="26"/>
    </location>
</feature>
<dbReference type="SUPFAM" id="SSF55486">
    <property type="entry name" value="Metalloproteases ('zincins'), catalytic domain"/>
    <property type="match status" value="1"/>
</dbReference>
<dbReference type="PANTHER" id="PTHR10201">
    <property type="entry name" value="MATRIX METALLOPROTEINASE"/>
    <property type="match status" value="1"/>
</dbReference>
<evidence type="ECO:0000256" key="7">
    <source>
        <dbReference type="SAM" id="SignalP"/>
    </source>
</evidence>
<evidence type="ECO:0000256" key="4">
    <source>
        <dbReference type="ARBA" id="ARBA00022833"/>
    </source>
</evidence>
<organism evidence="9 10">
    <name type="scientific">Polyangium mundeleinium</name>
    <dbReference type="NCBI Taxonomy" id="2995306"/>
    <lineage>
        <taxon>Bacteria</taxon>
        <taxon>Pseudomonadati</taxon>
        <taxon>Myxococcota</taxon>
        <taxon>Polyangia</taxon>
        <taxon>Polyangiales</taxon>
        <taxon>Polyangiaceae</taxon>
        <taxon>Polyangium</taxon>
    </lineage>
</organism>
<evidence type="ECO:0000259" key="8">
    <source>
        <dbReference type="Pfam" id="PF00413"/>
    </source>
</evidence>
<gene>
    <name evidence="9" type="ORF">POL67_33065</name>
</gene>
<reference evidence="9 10" key="1">
    <citation type="submission" date="2022-11" db="EMBL/GenBank/DDBJ databases">
        <title>Minimal conservation of predation-associated metabolite biosynthetic gene clusters underscores biosynthetic potential of Myxococcota including descriptions for ten novel species: Archangium lansinium sp. nov., Myxococcus landrumus sp. nov., Nannocystis bai.</title>
        <authorList>
            <person name="Ahearne A."/>
            <person name="Stevens C."/>
            <person name="Dowd S."/>
        </authorList>
    </citation>
    <scope>NUCLEOTIDE SEQUENCE [LARGE SCALE GENOMIC DNA]</scope>
    <source>
        <strain evidence="9 10">RJM3</strain>
    </source>
</reference>
<feature type="domain" description="Peptidase M10 metallopeptidase" evidence="8">
    <location>
        <begin position="166"/>
        <end position="220"/>
    </location>
</feature>
<name>A0ABT5EWL8_9BACT</name>
<evidence type="ECO:0000313" key="9">
    <source>
        <dbReference type="EMBL" id="MDC0746206.1"/>
    </source>
</evidence>
<dbReference type="PANTHER" id="PTHR10201:SF323">
    <property type="entry name" value="MATRIX METALLOPROTEINASE-21"/>
    <property type="match status" value="1"/>
</dbReference>
<keyword evidence="10" id="KW-1185">Reference proteome</keyword>
<dbReference type="EC" id="3.4.24.-" evidence="9"/>
<dbReference type="InterPro" id="IPR021190">
    <property type="entry name" value="Pept_M10A"/>
</dbReference>
<dbReference type="PRINTS" id="PR00138">
    <property type="entry name" value="MATRIXIN"/>
</dbReference>
<dbReference type="NCBIfam" id="TIGR03901">
    <property type="entry name" value="MYXO-CTERM"/>
    <property type="match status" value="1"/>
</dbReference>
<dbReference type="Proteomes" id="UP001221411">
    <property type="component" value="Unassembled WGS sequence"/>
</dbReference>
<dbReference type="InterPro" id="IPR001818">
    <property type="entry name" value="Pept_M10_metallopeptidase"/>
</dbReference>
<feature type="region of interest" description="Disordered" evidence="6">
    <location>
        <begin position="313"/>
        <end position="335"/>
    </location>
</feature>
<dbReference type="EMBL" id="JAQNDO010000001">
    <property type="protein sequence ID" value="MDC0746206.1"/>
    <property type="molecule type" value="Genomic_DNA"/>
</dbReference>
<keyword evidence="7" id="KW-0732">Signal</keyword>
<evidence type="ECO:0000256" key="2">
    <source>
        <dbReference type="ARBA" id="ARBA00022723"/>
    </source>
</evidence>
<keyword evidence="3 9" id="KW-0378">Hydrolase</keyword>
<keyword evidence="5 9" id="KW-0482">Metalloprotease</keyword>
<keyword evidence="4" id="KW-0862">Zinc</keyword>